<feature type="domain" description="LysM" evidence="4">
    <location>
        <begin position="175"/>
        <end position="224"/>
    </location>
</feature>
<dbReference type="EMBL" id="QPII01000016">
    <property type="protein sequence ID" value="RCV87282.1"/>
    <property type="molecule type" value="Genomic_DNA"/>
</dbReference>
<name>A0A368TT45_9GAMM</name>
<dbReference type="InterPro" id="IPR036779">
    <property type="entry name" value="LysM_dom_sf"/>
</dbReference>
<keyword evidence="6" id="KW-1185">Reference proteome</keyword>
<dbReference type="SUPFAM" id="SSF54106">
    <property type="entry name" value="LysM domain"/>
    <property type="match status" value="1"/>
</dbReference>
<organism evidence="5 6">
    <name type="scientific">Billgrantia montanilacus</name>
    <dbReference type="NCBI Taxonomy" id="2282305"/>
    <lineage>
        <taxon>Bacteria</taxon>
        <taxon>Pseudomonadati</taxon>
        <taxon>Pseudomonadota</taxon>
        <taxon>Gammaproteobacteria</taxon>
        <taxon>Oceanospirillales</taxon>
        <taxon>Halomonadaceae</taxon>
        <taxon>Billgrantia</taxon>
    </lineage>
</organism>
<feature type="signal peptide" evidence="3">
    <location>
        <begin position="1"/>
        <end position="36"/>
    </location>
</feature>
<evidence type="ECO:0000256" key="1">
    <source>
        <dbReference type="SAM" id="Coils"/>
    </source>
</evidence>
<protein>
    <submittedName>
        <fullName evidence="5">LysM peptidoglycan-binding domain-containing protein</fullName>
    </submittedName>
</protein>
<accession>A0A368TT45</accession>
<dbReference type="OrthoDB" id="370541at2"/>
<feature type="compositionally biased region" description="Acidic residues" evidence="2">
    <location>
        <begin position="62"/>
        <end position="73"/>
    </location>
</feature>
<dbReference type="AlphaFoldDB" id="A0A368TT45"/>
<dbReference type="Gene3D" id="3.10.350.10">
    <property type="entry name" value="LysM domain"/>
    <property type="match status" value="1"/>
</dbReference>
<evidence type="ECO:0000259" key="4">
    <source>
        <dbReference type="PROSITE" id="PS51782"/>
    </source>
</evidence>
<evidence type="ECO:0000313" key="6">
    <source>
        <dbReference type="Proteomes" id="UP000252405"/>
    </source>
</evidence>
<sequence length="226" mass="24420">MNDPIITSTEPRRYGPVGSLLAAVLLVFTLSGVATAQQDEEATDAEATRQAEEATETSTDMAAEENGDAEAPDDPATNGQADDLSAQLEEREAQLRQAQRELAALRARLPQEEGGDLDLDSAVNSARLTAEALRSARSGLLRAGGSDAGLEENIDELIEELARDQTLVARGRGDTLYEVRRGETLAGIAGRYYGDSNRWEEIHEANAHVLRNPDLVWPGLMLVLPR</sequence>
<keyword evidence="1" id="KW-0175">Coiled coil</keyword>
<feature type="region of interest" description="Disordered" evidence="2">
    <location>
        <begin position="38"/>
        <end position="81"/>
    </location>
</feature>
<gene>
    <name evidence="5" type="ORF">DU505_17365</name>
</gene>
<evidence type="ECO:0000313" key="5">
    <source>
        <dbReference type="EMBL" id="RCV87282.1"/>
    </source>
</evidence>
<dbReference type="InterPro" id="IPR052196">
    <property type="entry name" value="Bact_Kbp"/>
</dbReference>
<dbReference type="CDD" id="cd00118">
    <property type="entry name" value="LysM"/>
    <property type="match status" value="1"/>
</dbReference>
<dbReference type="PROSITE" id="PS51782">
    <property type="entry name" value="LYSM"/>
    <property type="match status" value="1"/>
</dbReference>
<dbReference type="InterPro" id="IPR018392">
    <property type="entry name" value="LysM"/>
</dbReference>
<proteinExistence type="predicted"/>
<dbReference type="Pfam" id="PF01476">
    <property type="entry name" value="LysM"/>
    <property type="match status" value="1"/>
</dbReference>
<feature type="chain" id="PRO_5016636480" evidence="3">
    <location>
        <begin position="37"/>
        <end position="226"/>
    </location>
</feature>
<keyword evidence="3" id="KW-0732">Signal</keyword>
<evidence type="ECO:0000256" key="2">
    <source>
        <dbReference type="SAM" id="MobiDB-lite"/>
    </source>
</evidence>
<comment type="caution">
    <text evidence="5">The sequence shown here is derived from an EMBL/GenBank/DDBJ whole genome shotgun (WGS) entry which is preliminary data.</text>
</comment>
<reference evidence="5 6" key="1">
    <citation type="submission" date="2018-07" db="EMBL/GenBank/DDBJ databases">
        <title>Halomonas montanilacus sp. nov., isolated from Lake Pengyan on Tibetan Plateau.</title>
        <authorList>
            <person name="Lu H."/>
            <person name="Xing P."/>
            <person name="Wu Q."/>
        </authorList>
    </citation>
    <scope>NUCLEOTIDE SEQUENCE [LARGE SCALE GENOMIC DNA]</scope>
    <source>
        <strain evidence="5 6">PYC7W</strain>
    </source>
</reference>
<dbReference type="SMART" id="SM00257">
    <property type="entry name" value="LysM"/>
    <property type="match status" value="1"/>
</dbReference>
<dbReference type="RefSeq" id="WP_114480252.1">
    <property type="nucleotide sequence ID" value="NZ_QPII01000016.1"/>
</dbReference>
<feature type="coiled-coil region" evidence="1">
    <location>
        <begin position="81"/>
        <end position="115"/>
    </location>
</feature>
<evidence type="ECO:0000256" key="3">
    <source>
        <dbReference type="SAM" id="SignalP"/>
    </source>
</evidence>
<dbReference type="PANTHER" id="PTHR34700:SF4">
    <property type="entry name" value="PHAGE-LIKE ELEMENT PBSX PROTEIN XKDP"/>
    <property type="match status" value="1"/>
</dbReference>
<dbReference type="Proteomes" id="UP000252405">
    <property type="component" value="Unassembled WGS sequence"/>
</dbReference>
<dbReference type="PANTHER" id="PTHR34700">
    <property type="entry name" value="POTASSIUM BINDING PROTEIN KBP"/>
    <property type="match status" value="1"/>
</dbReference>